<gene>
    <name evidence="3" type="ORF">N7603_02940</name>
</gene>
<keyword evidence="4" id="KW-1185">Reference proteome</keyword>
<proteinExistence type="predicted"/>
<dbReference type="InterPro" id="IPR011576">
    <property type="entry name" value="Pyridox_Oxase_N"/>
</dbReference>
<keyword evidence="1" id="KW-0560">Oxidoreductase</keyword>
<organism evidence="3 4">
    <name type="scientific">Paracholeplasma vituli</name>
    <dbReference type="NCBI Taxonomy" id="69473"/>
    <lineage>
        <taxon>Bacteria</taxon>
        <taxon>Bacillati</taxon>
        <taxon>Mycoplasmatota</taxon>
        <taxon>Mollicutes</taxon>
        <taxon>Acholeplasmatales</taxon>
        <taxon>Acholeplasmataceae</taxon>
        <taxon>Paracholeplasma</taxon>
    </lineage>
</organism>
<dbReference type="EMBL" id="JAOEGN010000004">
    <property type="protein sequence ID" value="MCU0104607.1"/>
    <property type="molecule type" value="Genomic_DNA"/>
</dbReference>
<dbReference type="RefSeq" id="WP_262095850.1">
    <property type="nucleotide sequence ID" value="NZ_JAOEGN010000004.1"/>
</dbReference>
<evidence type="ECO:0000259" key="2">
    <source>
        <dbReference type="Pfam" id="PF01243"/>
    </source>
</evidence>
<accession>A0ABT2PUJ9</accession>
<evidence type="ECO:0000256" key="1">
    <source>
        <dbReference type="ARBA" id="ARBA00023002"/>
    </source>
</evidence>
<dbReference type="InterPro" id="IPR014419">
    <property type="entry name" value="HutZ"/>
</dbReference>
<dbReference type="InterPro" id="IPR012349">
    <property type="entry name" value="Split_barrel_FMN-bd"/>
</dbReference>
<dbReference type="PANTHER" id="PTHR35176:SF6">
    <property type="entry name" value="HEME OXYGENASE HI_0854-RELATED"/>
    <property type="match status" value="1"/>
</dbReference>
<reference evidence="4" key="1">
    <citation type="submission" date="2023-07" db="EMBL/GenBank/DDBJ databases">
        <title>Novel Mycoplasma species identified in domestic and wild animals.</title>
        <authorList>
            <person name="Volokhov D.V."/>
            <person name="Furtak V.A."/>
            <person name="Zagorodnyaya T.A."/>
        </authorList>
    </citation>
    <scope>NUCLEOTIDE SEQUENCE [LARGE SCALE GENOMIC DNA]</scope>
    <source>
        <strain evidence="4">92-19</strain>
    </source>
</reference>
<dbReference type="PIRSF" id="PIRSF004633">
    <property type="entry name" value="UCP_PLP_oxd"/>
    <property type="match status" value="1"/>
</dbReference>
<dbReference type="Proteomes" id="UP001209076">
    <property type="component" value="Unassembled WGS sequence"/>
</dbReference>
<name>A0ABT2PUJ9_9MOLU</name>
<dbReference type="Pfam" id="PF01243">
    <property type="entry name" value="PNPOx_N"/>
    <property type="match status" value="1"/>
</dbReference>
<comment type="caution">
    <text evidence="3">The sequence shown here is derived from an EMBL/GenBank/DDBJ whole genome shotgun (WGS) entry which is preliminary data.</text>
</comment>
<dbReference type="InterPro" id="IPR052019">
    <property type="entry name" value="F420H2_bilvrd_red/Heme_oxyg"/>
</dbReference>
<evidence type="ECO:0000313" key="3">
    <source>
        <dbReference type="EMBL" id="MCU0104607.1"/>
    </source>
</evidence>
<sequence>MDIIEINTEKALLIESVKTVVLSTLDEYNYPYVSYAPFIEHEGKFYVMVSNGARHTQYLRTNPNAGLLFIEDESKAKNIFFRKRLSLQVKATLDTLSKDILEAMKARFGEVVTTFLTMDFTIVEFEAKEGQLILGPGQAFKIEGDTVSHIKGVSHQSK</sequence>
<dbReference type="Gene3D" id="2.30.110.10">
    <property type="entry name" value="Electron Transport, Fmn-binding Protein, Chain A"/>
    <property type="match status" value="1"/>
</dbReference>
<dbReference type="SUPFAM" id="SSF50475">
    <property type="entry name" value="FMN-binding split barrel"/>
    <property type="match status" value="1"/>
</dbReference>
<evidence type="ECO:0000313" key="4">
    <source>
        <dbReference type="Proteomes" id="UP001209076"/>
    </source>
</evidence>
<dbReference type="PANTHER" id="PTHR35176">
    <property type="entry name" value="HEME OXYGENASE HI_0854-RELATED"/>
    <property type="match status" value="1"/>
</dbReference>
<feature type="domain" description="Pyridoxamine 5'-phosphate oxidase N-terminal" evidence="2">
    <location>
        <begin position="13"/>
        <end position="127"/>
    </location>
</feature>
<protein>
    <submittedName>
        <fullName evidence="3">Pyridoxamine 5'-phosphate oxidase family protein</fullName>
    </submittedName>
</protein>